<accession>A0ABU5XMI0</accession>
<sequence length="215" mass="23829">MMIDSLPTVEQRRALESAIATRLATGHGRSWDGLTPNGRCSYLLDAAALIDQGLTSLWQDRDPGPFPALELEVEAAEFDRAMQWWIDYVGARHPEWGIAGGVMVSPEMENLDPEDWDAWVSIAVTVSEQARRLYMRQFEQLHGVAAPAPTPPAPAVAVSSMPPAVDDVRRRRFATAVAAVLAHRHGREWMRQPSDVRAAYLNDADLLIDSGLTCW</sequence>
<evidence type="ECO:0000313" key="1">
    <source>
        <dbReference type="EMBL" id="MEB3022962.1"/>
    </source>
</evidence>
<reference evidence="1 2" key="1">
    <citation type="submission" date="2023-12" db="EMBL/GenBank/DDBJ databases">
        <title>Description of new species of Mycobacterium terrae complex isolated from sewage at the Sao Paulo Zoological Park Foundation in Brazil.</title>
        <authorList>
            <person name="Romagnoli C.L."/>
            <person name="Conceicao E.C."/>
            <person name="Machado E."/>
            <person name="Barreto L.B.P.F."/>
            <person name="Sharma A."/>
            <person name="Silva N.M."/>
            <person name="Marques L.E."/>
            <person name="Juliana M.A."/>
            <person name="Lourenco M.C.S."/>
            <person name="Digiampietri L.A."/>
            <person name="Suffys P.N."/>
            <person name="Viana-Niero C."/>
        </authorList>
    </citation>
    <scope>NUCLEOTIDE SEQUENCE [LARGE SCALE GENOMIC DNA]</scope>
    <source>
        <strain evidence="1 2">MYC098</strain>
    </source>
</reference>
<evidence type="ECO:0000313" key="2">
    <source>
        <dbReference type="Proteomes" id="UP001299596"/>
    </source>
</evidence>
<organism evidence="1 2">
    <name type="scientific">[Mycobacterium] crassicus</name>
    <dbReference type="NCBI Taxonomy" id="2872309"/>
    <lineage>
        <taxon>Bacteria</taxon>
        <taxon>Bacillati</taxon>
        <taxon>Actinomycetota</taxon>
        <taxon>Actinomycetes</taxon>
        <taxon>Mycobacteriales</taxon>
        <taxon>Mycobacteriaceae</taxon>
        <taxon>Mycolicibacter</taxon>
    </lineage>
</organism>
<comment type="caution">
    <text evidence="1">The sequence shown here is derived from an EMBL/GenBank/DDBJ whole genome shotgun (WGS) entry which is preliminary data.</text>
</comment>
<keyword evidence="2" id="KW-1185">Reference proteome</keyword>
<gene>
    <name evidence="1" type="ORF">K6T79_18125</name>
</gene>
<dbReference type="EMBL" id="JAYJJR010000013">
    <property type="protein sequence ID" value="MEB3022962.1"/>
    <property type="molecule type" value="Genomic_DNA"/>
</dbReference>
<protein>
    <submittedName>
        <fullName evidence="1">Uncharacterized protein</fullName>
    </submittedName>
</protein>
<name>A0ABU5XMI0_9MYCO</name>
<dbReference type="Proteomes" id="UP001299596">
    <property type="component" value="Unassembled WGS sequence"/>
</dbReference>
<proteinExistence type="predicted"/>